<protein>
    <submittedName>
        <fullName evidence="1">Lysophospholipase</fullName>
    </submittedName>
</protein>
<dbReference type="AlphaFoldDB" id="A0A0G3XGX9"/>
<evidence type="ECO:0000313" key="1">
    <source>
        <dbReference type="EMBL" id="AKM10790.1"/>
    </source>
</evidence>
<keyword evidence="2" id="KW-1185">Reference proteome</keyword>
<reference evidence="1 2" key="1">
    <citation type="submission" date="2015-06" db="EMBL/GenBank/DDBJ databases">
        <authorList>
            <person name="Zeng Y."/>
            <person name="Huang Y."/>
        </authorList>
    </citation>
    <scope>NUCLEOTIDE SEQUENCE [LARGE SCALE GENOMIC DNA]</scope>
    <source>
        <strain evidence="1 2">PQ-2</strain>
    </source>
</reference>
<accession>A0A0G3XGX9</accession>
<gene>
    <name evidence="1" type="ORF">AB433_13775</name>
</gene>
<dbReference type="InterPro" id="IPR022742">
    <property type="entry name" value="Hydrolase_4"/>
</dbReference>
<dbReference type="Gene3D" id="3.40.50.1820">
    <property type="entry name" value="alpha/beta hydrolase"/>
    <property type="match status" value="1"/>
</dbReference>
<dbReference type="OrthoDB" id="9788260at2"/>
<dbReference type="STRING" id="1348774.AB433_13775"/>
<sequence length="320" mass="35518">MSQSAAQFRRAIPPVATEATWHAADGHAVRRIDWPGAAAESGVRGAILFLAGRGDHYEKYLETLHGWHLKGWAVTALDWRGQAGSGRLGTDATTGHVDNFAHWIDDLDAFWPQWRAAHRGPHVAIGHSMGGHLTLRALEEKRIDPVAAVLVAPMLGFSGIQLPYWLMRGFARWRAGMGDPRRPAWKWSERPGEFPAGRKALLTHDAERYADEGWWRQARPELVMGPGSWGWLEQAVVSMQRVMQTGALAGMEVPTLLLSTKADRLVSPAAIRRAAKLLPKAELLEFGREAAHEILREADPVRERALAAIDRFLAEKAPAW</sequence>
<dbReference type="EMBL" id="CP011770">
    <property type="protein sequence ID" value="AKM10790.1"/>
    <property type="molecule type" value="Genomic_DNA"/>
</dbReference>
<dbReference type="RefSeq" id="WP_047821765.1">
    <property type="nucleotide sequence ID" value="NZ_CP011770.1"/>
</dbReference>
<evidence type="ECO:0000313" key="2">
    <source>
        <dbReference type="Proteomes" id="UP000035287"/>
    </source>
</evidence>
<name>A0A0G3XGX9_9SPHN</name>
<dbReference type="Proteomes" id="UP000035287">
    <property type="component" value="Chromosome"/>
</dbReference>
<organism evidence="1 2">
    <name type="scientific">Croceicoccus naphthovorans</name>
    <dbReference type="NCBI Taxonomy" id="1348774"/>
    <lineage>
        <taxon>Bacteria</taxon>
        <taxon>Pseudomonadati</taxon>
        <taxon>Pseudomonadota</taxon>
        <taxon>Alphaproteobacteria</taxon>
        <taxon>Sphingomonadales</taxon>
        <taxon>Erythrobacteraceae</taxon>
        <taxon>Croceicoccus</taxon>
    </lineage>
</organism>
<dbReference type="KEGG" id="cna:AB433_13775"/>
<proteinExistence type="predicted"/>
<dbReference type="SUPFAM" id="SSF53474">
    <property type="entry name" value="alpha/beta-Hydrolases"/>
    <property type="match status" value="1"/>
</dbReference>
<dbReference type="InterPro" id="IPR051044">
    <property type="entry name" value="MAG_DAG_Lipase"/>
</dbReference>
<dbReference type="PANTHER" id="PTHR11614">
    <property type="entry name" value="PHOSPHOLIPASE-RELATED"/>
    <property type="match status" value="1"/>
</dbReference>
<dbReference type="PATRIC" id="fig|1348774.3.peg.2897"/>
<dbReference type="Pfam" id="PF12146">
    <property type="entry name" value="Hydrolase_4"/>
    <property type="match status" value="1"/>
</dbReference>
<dbReference type="InterPro" id="IPR029058">
    <property type="entry name" value="AB_hydrolase_fold"/>
</dbReference>